<dbReference type="InterPro" id="IPR025110">
    <property type="entry name" value="AMP-bd_C"/>
</dbReference>
<dbReference type="SUPFAM" id="SSF56801">
    <property type="entry name" value="Acetyl-CoA synthetase-like"/>
    <property type="match status" value="4"/>
</dbReference>
<dbReference type="PANTHER" id="PTHR45527:SF1">
    <property type="entry name" value="FATTY ACID SYNTHASE"/>
    <property type="match status" value="1"/>
</dbReference>
<dbReference type="InterPro" id="IPR009081">
    <property type="entry name" value="PP-bd_ACP"/>
</dbReference>
<dbReference type="EMBL" id="RBTP01000039">
    <property type="protein sequence ID" value="RMT80961.1"/>
    <property type="molecule type" value="Genomic_DNA"/>
</dbReference>
<dbReference type="InterPro" id="IPR023213">
    <property type="entry name" value="CAT-like_dom_sf"/>
</dbReference>
<dbReference type="CDD" id="cd12117">
    <property type="entry name" value="A_NRPS_Srf_like"/>
    <property type="match status" value="1"/>
</dbReference>
<dbReference type="NCBIfam" id="NF003417">
    <property type="entry name" value="PRK04813.1"/>
    <property type="match status" value="4"/>
</dbReference>
<dbReference type="PROSITE" id="PS00012">
    <property type="entry name" value="PHOSPHOPANTETHEINE"/>
    <property type="match status" value="4"/>
</dbReference>
<proteinExistence type="inferred from homology"/>
<dbReference type="NCBIfam" id="TIGR01733">
    <property type="entry name" value="AA-adenyl-dom"/>
    <property type="match status" value="3"/>
</dbReference>
<comment type="cofactor">
    <cofactor evidence="1">
        <name>pantetheine 4'-phosphate</name>
        <dbReference type="ChEBI" id="CHEBI:47942"/>
    </cofactor>
</comment>
<dbReference type="InterPro" id="IPR001242">
    <property type="entry name" value="Condensation_dom"/>
</dbReference>
<dbReference type="FunFam" id="3.30.300.30:FF:000010">
    <property type="entry name" value="Enterobactin synthetase component F"/>
    <property type="match status" value="3"/>
</dbReference>
<name>A0A3M5P8P1_PSEVI</name>
<evidence type="ECO:0000256" key="3">
    <source>
        <dbReference type="ARBA" id="ARBA00022450"/>
    </source>
</evidence>
<evidence type="ECO:0000256" key="2">
    <source>
        <dbReference type="ARBA" id="ARBA00006432"/>
    </source>
</evidence>
<dbReference type="FunFam" id="3.40.50.12780:FF:000012">
    <property type="entry name" value="Non-ribosomal peptide synthetase"/>
    <property type="match status" value="2"/>
</dbReference>
<dbReference type="GO" id="GO:0031177">
    <property type="term" value="F:phosphopantetheine binding"/>
    <property type="evidence" value="ECO:0007669"/>
    <property type="project" value="InterPro"/>
</dbReference>
<dbReference type="FunFam" id="3.30.559.10:FF:000064">
    <property type="entry name" value="Non-ribosomal peptide synthetase OfaC"/>
    <property type="match status" value="1"/>
</dbReference>
<dbReference type="Pfam" id="PF13193">
    <property type="entry name" value="AMP-binding_C"/>
    <property type="match status" value="3"/>
</dbReference>
<feature type="non-terminal residue" evidence="6">
    <location>
        <position position="1"/>
    </location>
</feature>
<dbReference type="InterPro" id="IPR045851">
    <property type="entry name" value="AMP-bd_C_sf"/>
</dbReference>
<evidence type="ECO:0000313" key="7">
    <source>
        <dbReference type="Proteomes" id="UP000273854"/>
    </source>
</evidence>
<dbReference type="Gene3D" id="3.40.50.980">
    <property type="match status" value="6"/>
</dbReference>
<dbReference type="SUPFAM" id="SSF47336">
    <property type="entry name" value="ACP-like"/>
    <property type="match status" value="4"/>
</dbReference>
<dbReference type="FunFam" id="2.30.38.10:FF:000001">
    <property type="entry name" value="Non-ribosomal peptide synthetase PvdI"/>
    <property type="match status" value="3"/>
</dbReference>
<evidence type="ECO:0000256" key="4">
    <source>
        <dbReference type="ARBA" id="ARBA00022553"/>
    </source>
</evidence>
<dbReference type="Pfam" id="PF00550">
    <property type="entry name" value="PP-binding"/>
    <property type="match status" value="4"/>
</dbReference>
<organism evidence="6 7">
    <name type="scientific">Pseudomonas viridiflava</name>
    <name type="common">Phytomonas viridiflava</name>
    <dbReference type="NCBI Taxonomy" id="33069"/>
    <lineage>
        <taxon>Bacteria</taxon>
        <taxon>Pseudomonadati</taxon>
        <taxon>Pseudomonadota</taxon>
        <taxon>Gammaproteobacteria</taxon>
        <taxon>Pseudomonadales</taxon>
        <taxon>Pseudomonadaceae</taxon>
        <taxon>Pseudomonas</taxon>
    </lineage>
</organism>
<sequence length="3528" mass="384736">EDVPGDKRLVAYFTSDQAHIEIETLRSHLQGQLPDYMIPAAYVHLEKLPLTPNGKLDRKALPAPDQHAVISRGYEAPQGDLEITLAQIWAEVLQVEQVGRHDHFFELGGHSLLAVKLIEKMRQQDLSADVRVLFSQPTLMALAAAVGHSDRFTVPANLIVPGCTHITPELLSLVSLDQATLDRIVASVPGGAANVQDIYPLAPLQEGILYHHLAAEQGDPYVLQGIFGFDHEDRVHAFANALQSVINRHDILRTSLFWEGLDEPVQVVWREAHLDLRQVELDGSAPDVISQLQARFDTRHHRLDIRQAPLMSLRYTRDEANQRWVAILMFHHLVMDHVAMEVVSQEMEAFLLDQAADLGVSVPYRNYVAQALLNNSDEAHEVFFRELLGDIEEPSLPFGLDEMKGEGHGIEEHRLALSPDLSLRLRAQARQLGVSAAALHHLAWAQVVGAASGRDDVVFGTVLMGRMNGGDGADRALGMFINTLPVRLSLGATNVKSGVRNTHARLTALLAHEHASLALAQRCSAIAAGAPLFSALLNYRYSANADAHTPSPAWQGIDALKGEERTNYPLTLSVDDLGDGFELVVLVQESIGAARVTAYMKTALERLVAALEAGGNAQLHELSVVPEAELDQVLTGFNDTAVDYPSQQTLQGLFEAQVERTPDAVALVHDAAALTYTQLNERANRLAHHLRDLGVVPDVRVGICVERGADMVVGLLAILKAGGAYVPLDPAYPIDRIAYMLQDSEPAVVLAHGVTRHLIAASGVPVVNLDEVNGQHTSVCNPQIESLTSAHLAYVIYTSGSTGLPKGVMIEHRNAINFLTWAQRAFTPSVLARTLFSTSLNFDLSVYECFTPLFSGGCVEVVTNVLLLNEREYDVTLVNTVPSALKALLESGGLGQSVHTVNVGGEALKRSLAESLFEQTQVQRLCNLYGPSETTVYSSCVAMDRDNGFAAHIGKPVDNTQFYVLDKHAKPVPLGVPGEIYIGGAGVARGYLNRDDLSAERFLKDPFSPHAQARMYRTGDLGRWLADGNIEFLGRNDDQVKIRGYRIELGEIESRLARQASINEAVVIAREDVPGDKRLVAYFTSHEAHTDIEPLRNHLQGQLPEYMIPAAYVHLDRLPLTPNGKLDRKALPAPDQHALISRDYEAPQGAVEIALAQVWAEVLQLEQVGRHDHFFELGGHSLLAVKLIEKMRQQNLNADVRVLFSQPTLMALAAAVGNSTEIQVPANLIPPGCTHITPAMLPLLDISEEALAHVVSAIPGGAANVQDIYPLAPLQEGILYHHLAAGQGDPYLLQGLYSFDTEQRVKSFASALQSVIDRHDIMRTSLFWEGLDEPVQVVWREAKLGLDLIEPENASLDVITQLSERFDARRHRMDIRQAPLMRIAYAQDPANQRWVAILLFHHLIMDHVALDGASLEIEAFLLDQTAQLGASVPYRNYVAQSRLSNDTQTHEAFFQRLLGDVDEPTLPFGLDEVKSEGRGIEEHRLTLELALSLRLRTQARQLGVSAAALHHLAWAQVLGAVSGRQDVVFGTVLMGRMSGGDGADRALGMFINTLPLRLSLGATRAAEGVRNTHTRLSDLLAHEHASLALAQRCSAVPAGTPLFSSLLNYRYSAAADEHMLSPAWQGIQVLKGEERTNYSLTLSVNDQGEGFELSVLTLEGVGASRVAAYMNMALMRLVDALEAGGQAQLLELSVVPEAERQQLLVGFNDTAAEYPLEQTVHGLFEAQVQRTPTSVALVHGAAELTYSELNERANRLAHHLRAQGVVPDSRVAICVERGVDMVVGLIAILKAGGGYVPLDPAYPAERIAYMLQDSTPAVVLAQNVTRNLVAASGVPVVNLDDVTWQDESVSNPDNCELTSAHLAYVIYTSGSTGLPKGVMIEHRNTVNFLTWAQASFAPSVLAKTLFSTSLNFDLAVYECLAPLISGGCIDVVTNVLALNEGEHDVTLINTVPSALKALLESGGLGQGVNTVNVAGEALKRSLVESLFEQTQVQRLCNLYGPSETTTYSSWVAMDRENGFAAHIGKPVANTQFYLLDEQGQPVPLGVPGEIYIGGAGVARGYLNRDDLTAERFLNDPFSVKANARMYRTGDLGRWLADGNIEYLGRNDDQVKIRGFRIELGEIEAKLAQHASVQEAVVMAREDVPGDKRLVAYFTSDQAHIEIETLRGHLQGQLPDYMIPAAYVHLEKLPLTPNGKLDRKALPAPDQHAVISRGYEAPQGDVEIALAHIWADILQVEQVGRHDHFFELGGHSLLAVKLIEKMRQQGLSADVRVLFSQPTLMALAAAVGSGTEIHVPANLIEPGCTHITPAMLPLLAISEASLARVVSAIPGGAANVQDIYPLAPLQEGILYHHLTAEQGDPYVLQALFSFDTEARIKAFASALQRVIERHDILRTSLFWEGLDEPVQVVWRQAQLGLDLIEPDPSATDLVGQLQARFDARQHRMDIRQAPLMRIAYVQDPVNQRWVAILLFHHLVMDHTALEVVSQEMEAFLLDDTVQLADSVPYRNYVAQARLGNDKQAHEAFFQDLLGDIDEPTLPFGLDEVKGEGRGIEEHRLALAPDLSRRLRAQARQLGVSAAALHHLAWAQVLGAASGREDVVFGTVLMGRMSGGQGADRALGIFINTLPVRVSLGASGITQGVRQTHARLTALLGHEHASLALAQRCSAVPAGMPLFSALLNYRYSAAAGEHSLSEAWHGIEALEGDERTNYPLTLSVDDQGEGFELTVLVQEGIGATRITAYMSTALEQLVTALEIDGHQPLRGLSVVPVAEREQLLTAFNDTAAVYPRDATVHGLFEARVAAQPEAQAAVHGAATLSYTELNVKANQLAHYLIDLGVKIGDTVSILLPRSLDLLVAQLAISKCAAVYVPLDITAPLDRHAFIVQDSGSRLLLTHAGVAAPHAMTRVDLDALSLDDQAVQNPQRDATGESSAYIMYTSGSTGTPKGVRVPHRAINRLVINNGYADFNAQDRVAFASNPAFDASTLDVWAPLLNGGCVVIVDQDVLLSLPELRTLLIEQSVSVLWMTAGLFHQYASGLYEAFAQLRYLIVGGDVLDPAVIAQVLKQGAPQHLLNGYGPTEATTFSATHEIKAVGEGSIPIGRPLSNTRLYVLDAHRQPVPLGVIGELYIGGDGVALGYLNRPELTEQAFVADPFSLDAKARLYRTGDLVCWRADGALEYRGRNDNQVKIRGFRIEPEEIQARLAQHEAVKENVVLVREDVPGDKRLVAYFITDSEQVDIESLRDHLQAQLPDYMVPAAYIRLESLPLTANGKLDRRALPAPDQQALISRGYEAPQGDVETALAHLWTEILQVSQVGRHDHFFELGGHSLLAVKLIEKMRQQGLSVDVRVLFSQPTLKALAGAVGSGTEITVPANLIETGCTHITPAMLPLLDISEASLARVLSAIPGGAANVQDIYPLAPLQEGILYHYLTAEEGDPYVLQAHYAFDTRERLDAFIQALQAVIDRHDILRTAVHWTGLDEPVQVVCRHVALQPQWVDLDPAFGCISTQLAARFDARHYRLDLTRAPLLHLAC</sequence>
<evidence type="ECO:0000259" key="5">
    <source>
        <dbReference type="PROSITE" id="PS50075"/>
    </source>
</evidence>
<dbReference type="Pfam" id="PF00668">
    <property type="entry name" value="Condensation"/>
    <property type="match status" value="4"/>
</dbReference>
<accession>A0A3M5P8P1</accession>
<keyword evidence="4" id="KW-0597">Phosphoprotein</keyword>
<dbReference type="Pfam" id="PF00501">
    <property type="entry name" value="AMP-binding"/>
    <property type="match status" value="3"/>
</dbReference>
<dbReference type="Gene3D" id="3.30.300.30">
    <property type="match status" value="4"/>
</dbReference>
<dbReference type="InterPro" id="IPR006162">
    <property type="entry name" value="Ppantetheine_attach_site"/>
</dbReference>
<dbReference type="InterPro" id="IPR010071">
    <property type="entry name" value="AA_adenyl_dom"/>
</dbReference>
<dbReference type="CDD" id="cd05930">
    <property type="entry name" value="A_NRPS"/>
    <property type="match status" value="1"/>
</dbReference>
<dbReference type="Gene3D" id="3.30.559.30">
    <property type="entry name" value="Nonribosomal peptide synthetase, condensation domain"/>
    <property type="match status" value="3"/>
</dbReference>
<dbReference type="FunFam" id="1.10.1200.10:FF:000005">
    <property type="entry name" value="Nonribosomal peptide synthetase 1"/>
    <property type="match status" value="4"/>
</dbReference>
<feature type="domain" description="Carrier" evidence="5">
    <location>
        <begin position="76"/>
        <end position="150"/>
    </location>
</feature>
<dbReference type="Gene3D" id="1.10.1200.10">
    <property type="entry name" value="ACP-like"/>
    <property type="match status" value="4"/>
</dbReference>
<comment type="caution">
    <text evidence="6">The sequence shown here is derived from an EMBL/GenBank/DDBJ whole genome shotgun (WGS) entry which is preliminary data.</text>
</comment>
<feature type="domain" description="Carrier" evidence="5">
    <location>
        <begin position="3289"/>
        <end position="3363"/>
    </location>
</feature>
<dbReference type="CDD" id="cd19544">
    <property type="entry name" value="E-C_NRPS"/>
    <property type="match status" value="3"/>
</dbReference>
<dbReference type="PROSITE" id="PS00455">
    <property type="entry name" value="AMP_BINDING"/>
    <property type="match status" value="3"/>
</dbReference>
<dbReference type="GO" id="GO:0005737">
    <property type="term" value="C:cytoplasm"/>
    <property type="evidence" value="ECO:0007669"/>
    <property type="project" value="TreeGrafter"/>
</dbReference>
<dbReference type="InterPro" id="IPR020845">
    <property type="entry name" value="AMP-binding_CS"/>
</dbReference>
<dbReference type="GO" id="GO:0043041">
    <property type="term" value="P:amino acid activation for nonribosomal peptide biosynthetic process"/>
    <property type="evidence" value="ECO:0007669"/>
    <property type="project" value="TreeGrafter"/>
</dbReference>
<dbReference type="Gene3D" id="2.30.38.10">
    <property type="entry name" value="Luciferase, Domain 3"/>
    <property type="match status" value="3"/>
</dbReference>
<dbReference type="InterPro" id="IPR036736">
    <property type="entry name" value="ACP-like_sf"/>
</dbReference>
<dbReference type="PANTHER" id="PTHR45527">
    <property type="entry name" value="NONRIBOSOMAL PEPTIDE SYNTHETASE"/>
    <property type="match status" value="1"/>
</dbReference>
<evidence type="ECO:0000256" key="1">
    <source>
        <dbReference type="ARBA" id="ARBA00001957"/>
    </source>
</evidence>
<dbReference type="RefSeq" id="WP_183136039.1">
    <property type="nucleotide sequence ID" value="NZ_RBTP01000039.1"/>
</dbReference>
<dbReference type="Gene3D" id="3.30.559.10">
    <property type="entry name" value="Chloramphenicol acetyltransferase-like domain"/>
    <property type="match status" value="4"/>
</dbReference>
<protein>
    <submittedName>
        <fullName evidence="6">Amino acid adenylation</fullName>
    </submittedName>
</protein>
<dbReference type="GO" id="GO:0044550">
    <property type="term" value="P:secondary metabolite biosynthetic process"/>
    <property type="evidence" value="ECO:0007669"/>
    <property type="project" value="UniProtKB-ARBA"/>
</dbReference>
<gene>
    <name evidence="6" type="ORF">ALP40_04460</name>
</gene>
<dbReference type="InterPro" id="IPR000873">
    <property type="entry name" value="AMP-dep_synth/lig_dom"/>
</dbReference>
<reference evidence="6 7" key="1">
    <citation type="submission" date="2018-08" db="EMBL/GenBank/DDBJ databases">
        <title>Recombination of ecologically and evolutionarily significant loci maintains genetic cohesion in the Pseudomonas syringae species complex.</title>
        <authorList>
            <person name="Dillon M."/>
            <person name="Thakur S."/>
            <person name="Almeida R.N.D."/>
            <person name="Weir B.S."/>
            <person name="Guttman D.S."/>
        </authorList>
    </citation>
    <scope>NUCLEOTIDE SEQUENCE [LARGE SCALE GENOMIC DNA]</scope>
    <source>
        <strain evidence="6 7">ICMP 19473</strain>
    </source>
</reference>
<dbReference type="PROSITE" id="PS50075">
    <property type="entry name" value="CARRIER"/>
    <property type="match status" value="4"/>
</dbReference>
<dbReference type="InterPro" id="IPR020806">
    <property type="entry name" value="PKS_PP-bd"/>
</dbReference>
<comment type="similarity">
    <text evidence="2">Belongs to the ATP-dependent AMP-binding enzyme family.</text>
</comment>
<evidence type="ECO:0000313" key="6">
    <source>
        <dbReference type="EMBL" id="RMT80961.1"/>
    </source>
</evidence>
<keyword evidence="3" id="KW-0596">Phosphopantetheine</keyword>
<feature type="domain" description="Carrier" evidence="5">
    <location>
        <begin position="1146"/>
        <end position="1220"/>
    </location>
</feature>
<dbReference type="SMART" id="SM00823">
    <property type="entry name" value="PKS_PP"/>
    <property type="match status" value="4"/>
</dbReference>
<feature type="domain" description="Carrier" evidence="5">
    <location>
        <begin position="2216"/>
        <end position="2290"/>
    </location>
</feature>
<feature type="non-terminal residue" evidence="6">
    <location>
        <position position="3528"/>
    </location>
</feature>
<dbReference type="Proteomes" id="UP000273854">
    <property type="component" value="Unassembled WGS sequence"/>
</dbReference>
<dbReference type="FunFam" id="3.40.50.980:FF:000001">
    <property type="entry name" value="Non-ribosomal peptide synthetase"/>
    <property type="match status" value="3"/>
</dbReference>
<dbReference type="GO" id="GO:0003824">
    <property type="term" value="F:catalytic activity"/>
    <property type="evidence" value="ECO:0007669"/>
    <property type="project" value="InterPro"/>
</dbReference>
<dbReference type="SUPFAM" id="SSF52777">
    <property type="entry name" value="CoA-dependent acyltransferases"/>
    <property type="match status" value="7"/>
</dbReference>